<evidence type="ECO:0000256" key="1">
    <source>
        <dbReference type="SAM" id="Phobius"/>
    </source>
</evidence>
<evidence type="ECO:0000313" key="3">
    <source>
        <dbReference type="Proteomes" id="UP000198666"/>
    </source>
</evidence>
<feature type="transmembrane region" description="Helical" evidence="1">
    <location>
        <begin position="57"/>
        <end position="74"/>
    </location>
</feature>
<protein>
    <submittedName>
        <fullName evidence="2">Uncharacterized protein</fullName>
    </submittedName>
</protein>
<dbReference type="AlphaFoldDB" id="A0A1G6R033"/>
<name>A0A1G6R033_9BACI</name>
<gene>
    <name evidence="2" type="ORF">SAMN05421663_105296</name>
</gene>
<keyword evidence="1" id="KW-0812">Transmembrane</keyword>
<keyword evidence="1" id="KW-1133">Transmembrane helix</keyword>
<evidence type="ECO:0000313" key="2">
    <source>
        <dbReference type="EMBL" id="SDC97962.1"/>
    </source>
</evidence>
<feature type="transmembrane region" description="Helical" evidence="1">
    <location>
        <begin position="6"/>
        <end position="22"/>
    </location>
</feature>
<sequence length="84" mass="9355">MTASGWLILGVIILGVIVWLASGRLSYMFVYFALFSLGSFIYRLSNGQTFGDAFFNSFGLVDILVIIIASVLLIERIKDKRSDN</sequence>
<organism evidence="2 3">
    <name type="scientific">Terribacillus halophilus</name>
    <dbReference type="NCBI Taxonomy" id="361279"/>
    <lineage>
        <taxon>Bacteria</taxon>
        <taxon>Bacillati</taxon>
        <taxon>Bacillota</taxon>
        <taxon>Bacilli</taxon>
        <taxon>Bacillales</taxon>
        <taxon>Bacillaceae</taxon>
        <taxon>Terribacillus</taxon>
    </lineage>
</organism>
<keyword evidence="1" id="KW-0472">Membrane</keyword>
<accession>A0A1G6R033</accession>
<reference evidence="3" key="1">
    <citation type="submission" date="2016-10" db="EMBL/GenBank/DDBJ databases">
        <authorList>
            <person name="Varghese N."/>
            <person name="Submissions S."/>
        </authorList>
    </citation>
    <scope>NUCLEOTIDE SEQUENCE [LARGE SCALE GENOMIC DNA]</scope>
    <source>
        <strain evidence="3">DSM 21620</strain>
    </source>
</reference>
<dbReference type="Proteomes" id="UP000198666">
    <property type="component" value="Unassembled WGS sequence"/>
</dbReference>
<proteinExistence type="predicted"/>
<dbReference type="EMBL" id="FMZB01000005">
    <property type="protein sequence ID" value="SDC97962.1"/>
    <property type="molecule type" value="Genomic_DNA"/>
</dbReference>
<keyword evidence="3" id="KW-1185">Reference proteome</keyword>
<feature type="transmembrane region" description="Helical" evidence="1">
    <location>
        <begin position="29"/>
        <end position="45"/>
    </location>
</feature>